<dbReference type="InterPro" id="IPR032466">
    <property type="entry name" value="Metal_Hydrolase"/>
</dbReference>
<dbReference type="OrthoDB" id="10264777at2759"/>
<comment type="cofactor">
    <cofactor evidence="11">
        <name>a divalent metal cation</name>
        <dbReference type="ChEBI" id="CHEBI:60240"/>
    </cofactor>
    <text evidence="11">Binds 1 divalent metal cation per subunit.</text>
</comment>
<dbReference type="InterPro" id="IPR006680">
    <property type="entry name" value="Amidohydro-rel"/>
</dbReference>
<protein>
    <recommendedName>
        <fullName evidence="3 8">N-acetylglucosamine-6-phosphate deacetylase</fullName>
        <ecNumber evidence="2 8">3.5.1.25</ecNumber>
    </recommendedName>
</protein>
<dbReference type="SUPFAM" id="SSF51338">
    <property type="entry name" value="Composite domain of metallo-dependent hydrolases"/>
    <property type="match status" value="1"/>
</dbReference>
<dbReference type="GO" id="GO:0006046">
    <property type="term" value="P:N-acetylglucosamine catabolic process"/>
    <property type="evidence" value="ECO:0007669"/>
    <property type="project" value="TreeGrafter"/>
</dbReference>
<feature type="binding site" evidence="11">
    <location>
        <position position="213"/>
    </location>
    <ligand>
        <name>Zn(2+)</name>
        <dbReference type="ChEBI" id="CHEBI:29105"/>
    </ligand>
</feature>
<proteinExistence type="inferred from homology"/>
<keyword evidence="14" id="KW-1185">Reference proteome</keyword>
<evidence type="ECO:0000256" key="9">
    <source>
        <dbReference type="PIRSR" id="PIRSR038994-1"/>
    </source>
</evidence>
<feature type="active site" description="Proton donor/acceptor" evidence="9">
    <location>
        <position position="294"/>
    </location>
</feature>
<organism evidence="13 14">
    <name type="scientific">Parascedosporium putredinis</name>
    <dbReference type="NCBI Taxonomy" id="1442378"/>
    <lineage>
        <taxon>Eukaryota</taxon>
        <taxon>Fungi</taxon>
        <taxon>Dikarya</taxon>
        <taxon>Ascomycota</taxon>
        <taxon>Pezizomycotina</taxon>
        <taxon>Sordariomycetes</taxon>
        <taxon>Hypocreomycetidae</taxon>
        <taxon>Microascales</taxon>
        <taxon>Microascaceae</taxon>
        <taxon>Parascedosporium</taxon>
    </lineage>
</organism>
<evidence type="ECO:0000256" key="3">
    <source>
        <dbReference type="ARBA" id="ARBA00018029"/>
    </source>
</evidence>
<evidence type="ECO:0000313" key="14">
    <source>
        <dbReference type="Proteomes" id="UP000838763"/>
    </source>
</evidence>
<evidence type="ECO:0000256" key="2">
    <source>
        <dbReference type="ARBA" id="ARBA00011899"/>
    </source>
</evidence>
<dbReference type="PIRSF" id="PIRSF038994">
    <property type="entry name" value="NagA"/>
    <property type="match status" value="1"/>
</dbReference>
<dbReference type="Gene3D" id="3.20.20.140">
    <property type="entry name" value="Metal-dependent hydrolases"/>
    <property type="match status" value="1"/>
</dbReference>
<evidence type="ECO:0000256" key="7">
    <source>
        <dbReference type="ARBA" id="ARBA00047647"/>
    </source>
</evidence>
<feature type="binding site" evidence="11">
    <location>
        <position position="137"/>
    </location>
    <ligand>
        <name>Zn(2+)</name>
        <dbReference type="ChEBI" id="CHEBI:29105"/>
    </ligand>
</feature>
<dbReference type="Proteomes" id="UP000838763">
    <property type="component" value="Unassembled WGS sequence"/>
</dbReference>
<feature type="binding site" evidence="10">
    <location>
        <begin position="237"/>
        <end position="238"/>
    </location>
    <ligand>
        <name>substrate</name>
    </ligand>
</feature>
<dbReference type="InterPro" id="IPR011059">
    <property type="entry name" value="Metal-dep_hydrolase_composite"/>
</dbReference>
<feature type="binding site" evidence="10">
    <location>
        <position position="272"/>
    </location>
    <ligand>
        <name>substrate</name>
    </ligand>
</feature>
<dbReference type="FunFam" id="3.20.20.140:FF:000065">
    <property type="entry name" value="N-acetylglucosamine-6-phosphate deacetylase"/>
    <property type="match status" value="1"/>
</dbReference>
<feature type="binding site" evidence="10">
    <location>
        <begin position="332"/>
        <end position="334"/>
    </location>
    <ligand>
        <name>substrate</name>
    </ligand>
</feature>
<feature type="binding site" evidence="10">
    <location>
        <position position="245"/>
    </location>
    <ligand>
        <name>substrate</name>
    </ligand>
</feature>
<sequence length="388" mass="41363">MAPNARHDMPSATLEPCKTGIVKFTNCRLLRDNLLTNGDLWVSSVTGKIVSSQTSFYEHLLVPDEVIDLGGRILSPGFIECQLNGAYGFNFSAKPLDGSDYSVHEPDLYKAVLPHLGPSGNLRVADDGAESLGAHVEGPFLHPLKNGIHNPNVFRKAQSFSDLEECYGRENLTAPNPGEQARVRMITAAPELGNMTGLISEIVARGIIFSIGHTDATYEEASAAVSAGATMITHLFNAMKPLHHRNPGVFGVLGNPDGLKKPFFGIIADGIHLHPTTIKIALNAHPAGFILVTDAMHLMGLPDGSYRWANGNDFNNIVKSGTRLVIEGSDTLAGSSITLLDCVNNVVAWTGTSVPDALRSVTSTPARMLGLEGVKGALKTVQTPILSS</sequence>
<dbReference type="GO" id="GO:0008448">
    <property type="term" value="F:N-acetylglucosamine-6-phosphate deacetylase activity"/>
    <property type="evidence" value="ECO:0007669"/>
    <property type="project" value="UniProtKB-UniRule"/>
</dbReference>
<gene>
    <name evidence="13" type="ORF">PPNO1_LOCUS7040</name>
</gene>
<evidence type="ECO:0000259" key="12">
    <source>
        <dbReference type="Pfam" id="PF01979"/>
    </source>
</evidence>
<evidence type="ECO:0000256" key="8">
    <source>
        <dbReference type="PIRNR" id="PIRNR038994"/>
    </source>
</evidence>
<dbReference type="Pfam" id="PF01979">
    <property type="entry name" value="Amidohydro_1"/>
    <property type="match status" value="1"/>
</dbReference>
<evidence type="ECO:0000256" key="10">
    <source>
        <dbReference type="PIRSR" id="PIRSR038994-2"/>
    </source>
</evidence>
<comment type="catalytic activity">
    <reaction evidence="7 8">
        <text>N-acetyl-D-glucosamine 6-phosphate + H2O = D-glucosamine 6-phosphate + acetate</text>
        <dbReference type="Rhea" id="RHEA:22936"/>
        <dbReference type="ChEBI" id="CHEBI:15377"/>
        <dbReference type="ChEBI" id="CHEBI:30089"/>
        <dbReference type="ChEBI" id="CHEBI:57513"/>
        <dbReference type="ChEBI" id="CHEBI:58725"/>
        <dbReference type="EC" id="3.5.1.25"/>
    </reaction>
</comment>
<comment type="caution">
    <text evidence="13">The sequence shown here is derived from an EMBL/GenBank/DDBJ whole genome shotgun (WGS) entry which is preliminary data.</text>
</comment>
<feature type="domain" description="Amidohydrolase-related" evidence="12">
    <location>
        <begin position="206"/>
        <end position="379"/>
    </location>
</feature>
<evidence type="ECO:0000256" key="1">
    <source>
        <dbReference type="ARBA" id="ARBA00010716"/>
    </source>
</evidence>
<evidence type="ECO:0000256" key="6">
    <source>
        <dbReference type="ARBA" id="ARBA00023277"/>
    </source>
</evidence>
<dbReference type="PANTHER" id="PTHR11113:SF14">
    <property type="entry name" value="N-ACETYLGLUCOSAMINE-6-PHOSPHATE DEACETYLASE"/>
    <property type="match status" value="1"/>
</dbReference>
<evidence type="ECO:0000256" key="11">
    <source>
        <dbReference type="PIRSR" id="PIRSR038994-3"/>
    </source>
</evidence>
<name>A0A9P1H8Y0_9PEZI</name>
<keyword evidence="5 8" id="KW-0378">Hydrolase</keyword>
<dbReference type="SUPFAM" id="SSF51556">
    <property type="entry name" value="Metallo-dependent hydrolases"/>
    <property type="match status" value="1"/>
</dbReference>
<dbReference type="AlphaFoldDB" id="A0A9P1H8Y0"/>
<reference evidence="13" key="1">
    <citation type="submission" date="2022-11" db="EMBL/GenBank/DDBJ databases">
        <authorList>
            <person name="Scott C."/>
            <person name="Bruce N."/>
        </authorList>
    </citation>
    <scope>NUCLEOTIDE SEQUENCE</scope>
</reference>
<feature type="binding site" evidence="11">
    <location>
        <position position="234"/>
    </location>
    <ligand>
        <name>Zn(2+)</name>
        <dbReference type="ChEBI" id="CHEBI:29105"/>
    </ligand>
</feature>
<feature type="binding site" evidence="10">
    <location>
        <position position="148"/>
    </location>
    <ligand>
        <name>substrate</name>
    </ligand>
</feature>
<evidence type="ECO:0000256" key="4">
    <source>
        <dbReference type="ARBA" id="ARBA00022723"/>
    </source>
</evidence>
<dbReference type="PANTHER" id="PTHR11113">
    <property type="entry name" value="N-ACETYLGLUCOSAMINE-6-PHOSPHATE DEACETYLASE"/>
    <property type="match status" value="1"/>
</dbReference>
<keyword evidence="4 11" id="KW-0479">Metal-binding</keyword>
<dbReference type="EMBL" id="CALLCH030000016">
    <property type="protein sequence ID" value="CAI4217430.1"/>
    <property type="molecule type" value="Genomic_DNA"/>
</dbReference>
<accession>A0A9P1H8Y0</accession>
<keyword evidence="6 8" id="KW-0119">Carbohydrate metabolism</keyword>
<dbReference type="EC" id="3.5.1.25" evidence="2 8"/>
<evidence type="ECO:0000256" key="5">
    <source>
        <dbReference type="ARBA" id="ARBA00022801"/>
    </source>
</evidence>
<evidence type="ECO:0000313" key="13">
    <source>
        <dbReference type="EMBL" id="CAI4217430.1"/>
    </source>
</evidence>
<comment type="similarity">
    <text evidence="1 8">Belongs to the metallo-dependent hydrolases superfamily. NagA family.</text>
</comment>
<dbReference type="GO" id="GO:0046872">
    <property type="term" value="F:metal ion binding"/>
    <property type="evidence" value="ECO:0007669"/>
    <property type="project" value="UniProtKB-KW"/>
</dbReference>
<dbReference type="InterPro" id="IPR003764">
    <property type="entry name" value="GlcNAc_6-P_deAcase"/>
</dbReference>